<proteinExistence type="predicted"/>
<keyword evidence="1" id="KW-0472">Membrane</keyword>
<name>A0A1M5SV63_9CLOT</name>
<evidence type="ECO:0000313" key="2">
    <source>
        <dbReference type="EMBL" id="SHH42461.1"/>
    </source>
</evidence>
<gene>
    <name evidence="2" type="ORF">SAMN02745207_01055</name>
</gene>
<reference evidence="2 3" key="1">
    <citation type="submission" date="2016-11" db="EMBL/GenBank/DDBJ databases">
        <authorList>
            <person name="Jaros S."/>
            <person name="Januszkiewicz K."/>
            <person name="Wedrychowicz H."/>
        </authorList>
    </citation>
    <scope>NUCLEOTIDE SEQUENCE [LARGE SCALE GENOMIC DNA]</scope>
    <source>
        <strain evidence="2 3">DSM 8605</strain>
    </source>
</reference>
<dbReference type="Proteomes" id="UP000184447">
    <property type="component" value="Unassembled WGS sequence"/>
</dbReference>
<sequence length="161" mass="19277">MFKKLKIRQRMILYNSIIILLCVYVISSFSYYQASKVILNKTSENSNRILEQSSENIDKILKDVEMGVNTFLSNQEVYNIVEMGKTSFIVQDRDIVNIYDILTNITLIRPEIEWIYVFDYRGKIYGNHGYMDQWSYEENLSQKLNQARENWYGWNLKRIML</sequence>
<evidence type="ECO:0000256" key="1">
    <source>
        <dbReference type="SAM" id="Phobius"/>
    </source>
</evidence>
<keyword evidence="3" id="KW-1185">Reference proteome</keyword>
<protein>
    <recommendedName>
        <fullName evidence="4">Methyl-accepting chemotaxis protein</fullName>
    </recommendedName>
</protein>
<keyword evidence="1" id="KW-0812">Transmembrane</keyword>
<dbReference type="EMBL" id="FQXM01000005">
    <property type="protein sequence ID" value="SHH42461.1"/>
    <property type="molecule type" value="Genomic_DNA"/>
</dbReference>
<evidence type="ECO:0008006" key="4">
    <source>
        <dbReference type="Google" id="ProtNLM"/>
    </source>
</evidence>
<evidence type="ECO:0000313" key="3">
    <source>
        <dbReference type="Proteomes" id="UP000184447"/>
    </source>
</evidence>
<dbReference type="RefSeq" id="WP_073337391.1">
    <property type="nucleotide sequence ID" value="NZ_FQXM01000005.1"/>
</dbReference>
<feature type="transmembrane region" description="Helical" evidence="1">
    <location>
        <begin position="12"/>
        <end position="32"/>
    </location>
</feature>
<keyword evidence="1" id="KW-1133">Transmembrane helix</keyword>
<dbReference type="STRING" id="1121316.SAMN02745207_01055"/>
<organism evidence="2 3">
    <name type="scientific">Clostridium grantii DSM 8605</name>
    <dbReference type="NCBI Taxonomy" id="1121316"/>
    <lineage>
        <taxon>Bacteria</taxon>
        <taxon>Bacillati</taxon>
        <taxon>Bacillota</taxon>
        <taxon>Clostridia</taxon>
        <taxon>Eubacteriales</taxon>
        <taxon>Clostridiaceae</taxon>
        <taxon>Clostridium</taxon>
    </lineage>
</organism>
<dbReference type="AlphaFoldDB" id="A0A1M5SV63"/>
<accession>A0A1M5SV63</accession>